<feature type="compositionally biased region" description="Low complexity" evidence="1">
    <location>
        <begin position="56"/>
        <end position="79"/>
    </location>
</feature>
<accession>A0A811QYJ4</accession>
<gene>
    <name evidence="2" type="ORF">NCGR_LOCUS44835</name>
</gene>
<proteinExistence type="predicted"/>
<name>A0A811QYJ4_9POAL</name>
<feature type="region of interest" description="Disordered" evidence="1">
    <location>
        <begin position="208"/>
        <end position="250"/>
    </location>
</feature>
<feature type="compositionally biased region" description="Basic and acidic residues" evidence="1">
    <location>
        <begin position="213"/>
        <end position="231"/>
    </location>
</feature>
<evidence type="ECO:0000256" key="1">
    <source>
        <dbReference type="SAM" id="MobiDB-lite"/>
    </source>
</evidence>
<evidence type="ECO:0000313" key="2">
    <source>
        <dbReference type="EMBL" id="CAD6261414.1"/>
    </source>
</evidence>
<feature type="compositionally biased region" description="Basic residues" evidence="1">
    <location>
        <begin position="174"/>
        <end position="187"/>
    </location>
</feature>
<evidence type="ECO:0000313" key="3">
    <source>
        <dbReference type="Proteomes" id="UP000604825"/>
    </source>
</evidence>
<dbReference type="Proteomes" id="UP000604825">
    <property type="component" value="Unassembled WGS sequence"/>
</dbReference>
<protein>
    <submittedName>
        <fullName evidence="2">Uncharacterized protein</fullName>
    </submittedName>
</protein>
<keyword evidence="3" id="KW-1185">Reference proteome</keyword>
<reference evidence="2" key="1">
    <citation type="submission" date="2020-10" db="EMBL/GenBank/DDBJ databases">
        <authorList>
            <person name="Han B."/>
            <person name="Lu T."/>
            <person name="Zhao Q."/>
            <person name="Huang X."/>
            <person name="Zhao Y."/>
        </authorList>
    </citation>
    <scope>NUCLEOTIDE SEQUENCE</scope>
</reference>
<dbReference type="OrthoDB" id="695001at2759"/>
<comment type="caution">
    <text evidence="2">The sequence shown here is derived from an EMBL/GenBank/DDBJ whole genome shotgun (WGS) entry which is preliminary data.</text>
</comment>
<dbReference type="EMBL" id="CAJGYO010000011">
    <property type="protein sequence ID" value="CAD6261414.1"/>
    <property type="molecule type" value="Genomic_DNA"/>
</dbReference>
<feature type="compositionally biased region" description="Pro residues" evidence="1">
    <location>
        <begin position="97"/>
        <end position="108"/>
    </location>
</feature>
<sequence length="466" mass="50803">MGKGKGTLPAIELMNRINKQKEKGKEKEMTRRRRWGSASGGGAPGSALGVGGGHAGAEASATTAAGWRRPSSPSPTKSSHGLGRAREMERTGKSQPAPTPPPRRMPHPRPLPALGCSCCLPWPLRSATAAACHGHACTEEELRPRLDCTWDPTSDRAKKLRQEARHSASPTRVTKWKRGVGARRRSGRGGGGGGRVCCGGADILGAGGQAARGEGEGAQRRGGAGERREGSAGRGLRPAAERDKGDAPRSDRRLLRGLLGSRRPRDQLLRVRGLLLLLLHQVLLPLHHGALRRRRRHSHHRARRSLRRRLIPRPRHRRPQRHGARIRRLAHHRRAQPQLREGIWKTAPLDAELRFHGQTFARVRTQLESAEWGLFKARGKCLYRVPAASADRGAAPVALGGDGVAEFVRESLAGVFELELAVVGREVKDEEQQHGRDSSVRATCPLKLSLPTATAPVEFTRVKCTL</sequence>
<dbReference type="AlphaFoldDB" id="A0A811QYJ4"/>
<feature type="region of interest" description="Disordered" evidence="1">
    <location>
        <begin position="1"/>
        <end position="108"/>
    </location>
</feature>
<feature type="compositionally biased region" description="Basic and acidic residues" evidence="1">
    <location>
        <begin position="239"/>
        <end position="250"/>
    </location>
</feature>
<organism evidence="2 3">
    <name type="scientific">Miscanthus lutarioriparius</name>
    <dbReference type="NCBI Taxonomy" id="422564"/>
    <lineage>
        <taxon>Eukaryota</taxon>
        <taxon>Viridiplantae</taxon>
        <taxon>Streptophyta</taxon>
        <taxon>Embryophyta</taxon>
        <taxon>Tracheophyta</taxon>
        <taxon>Spermatophyta</taxon>
        <taxon>Magnoliopsida</taxon>
        <taxon>Liliopsida</taxon>
        <taxon>Poales</taxon>
        <taxon>Poaceae</taxon>
        <taxon>PACMAD clade</taxon>
        <taxon>Panicoideae</taxon>
        <taxon>Andropogonodae</taxon>
        <taxon>Andropogoneae</taxon>
        <taxon>Saccharinae</taxon>
        <taxon>Miscanthus</taxon>
    </lineage>
</organism>
<feature type="region of interest" description="Disordered" evidence="1">
    <location>
        <begin position="291"/>
        <end position="323"/>
    </location>
</feature>
<feature type="compositionally biased region" description="Gly residues" evidence="1">
    <location>
        <begin position="38"/>
        <end position="55"/>
    </location>
</feature>
<feature type="region of interest" description="Disordered" evidence="1">
    <location>
        <begin position="159"/>
        <end position="193"/>
    </location>
</feature>
<feature type="compositionally biased region" description="Basic and acidic residues" evidence="1">
    <location>
        <begin position="19"/>
        <end position="29"/>
    </location>
</feature>